<keyword evidence="1" id="KW-0472">Membrane</keyword>
<evidence type="ECO:0000313" key="3">
    <source>
        <dbReference type="EMBL" id="MFC5455921.1"/>
    </source>
</evidence>
<feature type="transmembrane region" description="Helical" evidence="1">
    <location>
        <begin position="20"/>
        <end position="36"/>
    </location>
</feature>
<reference evidence="4" key="1">
    <citation type="journal article" date="2019" name="Int. J. Syst. Evol. Microbiol.">
        <title>The Global Catalogue of Microorganisms (GCM) 10K type strain sequencing project: providing services to taxonomists for standard genome sequencing and annotation.</title>
        <authorList>
            <consortium name="The Broad Institute Genomics Platform"/>
            <consortium name="The Broad Institute Genome Sequencing Center for Infectious Disease"/>
            <person name="Wu L."/>
            <person name="Ma J."/>
        </authorList>
    </citation>
    <scope>NUCLEOTIDE SEQUENCE [LARGE SCALE GENOMIC DNA]</scope>
    <source>
        <strain evidence="4">CGMCC 4.1469</strain>
    </source>
</reference>
<comment type="caution">
    <text evidence="3">The sequence shown here is derived from an EMBL/GenBank/DDBJ whole genome shotgun (WGS) entry which is preliminary data.</text>
</comment>
<feature type="transmembrane region" description="Helical" evidence="1">
    <location>
        <begin position="152"/>
        <end position="174"/>
    </location>
</feature>
<dbReference type="EC" id="2.3.-.-" evidence="3"/>
<keyword evidence="1" id="KW-0812">Transmembrane</keyword>
<feature type="domain" description="Acyltransferase 3" evidence="2">
    <location>
        <begin position="15"/>
        <end position="343"/>
    </location>
</feature>
<feature type="transmembrane region" description="Helical" evidence="1">
    <location>
        <begin position="179"/>
        <end position="197"/>
    </location>
</feature>
<dbReference type="PANTHER" id="PTHR23028">
    <property type="entry name" value="ACETYLTRANSFERASE"/>
    <property type="match status" value="1"/>
</dbReference>
<feature type="transmembrane region" description="Helical" evidence="1">
    <location>
        <begin position="48"/>
        <end position="67"/>
    </location>
</feature>
<dbReference type="PANTHER" id="PTHR23028:SF53">
    <property type="entry name" value="ACYL_TRANSF_3 DOMAIN-CONTAINING PROTEIN"/>
    <property type="match status" value="1"/>
</dbReference>
<keyword evidence="1" id="KW-1133">Transmembrane helix</keyword>
<evidence type="ECO:0000259" key="2">
    <source>
        <dbReference type="Pfam" id="PF01757"/>
    </source>
</evidence>
<sequence length="375" mass="42392">MSAEANKPFRMAKIPELESVRGLAAFLIVFYHLPAWNPFMDITLKSHAVLMVELFFVLSGFVICTAYKARVQDVQDLFRFQFLRFGRLYPVHVLFLGVYLLIELLKYYAQVRLGFSSAHNQPFKENNLTAFVQQLLLLQAIGPTGNSLTFNWPAWSISVEFYTYLIFGVVICFFKQVKAYLFSGFVVVSLAMLSTQITFGFDDLARCLAGFFLGCLTAIFVEKKKLMLPGYVPLFFFIAVVAFVIHVPPRPFHLLFFFLSAALIGSLVMSQGGVLKSVLQARPLTALGAISYSMYMSHTAIIWGLNQMIRLGLRRSEVNGAPQLSMCEAVIALMLTVLLTIFVASLVYRWVEKPWREKSRRFVFGGMGDAPSNQH</sequence>
<evidence type="ECO:0000313" key="4">
    <source>
        <dbReference type="Proteomes" id="UP001596052"/>
    </source>
</evidence>
<dbReference type="InterPro" id="IPR050879">
    <property type="entry name" value="Acyltransferase_3"/>
</dbReference>
<dbReference type="RefSeq" id="WP_377167533.1">
    <property type="nucleotide sequence ID" value="NZ_JBHSMQ010000004.1"/>
</dbReference>
<feature type="transmembrane region" description="Helical" evidence="1">
    <location>
        <begin position="254"/>
        <end position="275"/>
    </location>
</feature>
<feature type="transmembrane region" description="Helical" evidence="1">
    <location>
        <begin position="203"/>
        <end position="221"/>
    </location>
</feature>
<keyword evidence="3" id="KW-0808">Transferase</keyword>
<feature type="transmembrane region" description="Helical" evidence="1">
    <location>
        <begin position="287"/>
        <end position="309"/>
    </location>
</feature>
<dbReference type="Pfam" id="PF01757">
    <property type="entry name" value="Acyl_transf_3"/>
    <property type="match status" value="1"/>
</dbReference>
<dbReference type="InterPro" id="IPR002656">
    <property type="entry name" value="Acyl_transf_3_dom"/>
</dbReference>
<feature type="transmembrane region" description="Helical" evidence="1">
    <location>
        <begin position="329"/>
        <end position="351"/>
    </location>
</feature>
<evidence type="ECO:0000256" key="1">
    <source>
        <dbReference type="SAM" id="Phobius"/>
    </source>
</evidence>
<dbReference type="Proteomes" id="UP001596052">
    <property type="component" value="Unassembled WGS sequence"/>
</dbReference>
<dbReference type="EMBL" id="JBHSMQ010000004">
    <property type="protein sequence ID" value="MFC5455921.1"/>
    <property type="molecule type" value="Genomic_DNA"/>
</dbReference>
<gene>
    <name evidence="3" type="ORF">ACFQDI_13735</name>
</gene>
<dbReference type="GO" id="GO:0016746">
    <property type="term" value="F:acyltransferase activity"/>
    <property type="evidence" value="ECO:0007669"/>
    <property type="project" value="UniProtKB-KW"/>
</dbReference>
<feature type="transmembrane region" description="Helical" evidence="1">
    <location>
        <begin position="228"/>
        <end position="248"/>
    </location>
</feature>
<keyword evidence="3" id="KW-0012">Acyltransferase</keyword>
<feature type="transmembrane region" description="Helical" evidence="1">
    <location>
        <begin position="88"/>
        <end position="109"/>
    </location>
</feature>
<accession>A0ABW0KSG3</accession>
<organism evidence="3 4">
    <name type="scientific">Prosthecobacter fluviatilis</name>
    <dbReference type="NCBI Taxonomy" id="445931"/>
    <lineage>
        <taxon>Bacteria</taxon>
        <taxon>Pseudomonadati</taxon>
        <taxon>Verrucomicrobiota</taxon>
        <taxon>Verrucomicrobiia</taxon>
        <taxon>Verrucomicrobiales</taxon>
        <taxon>Verrucomicrobiaceae</taxon>
        <taxon>Prosthecobacter</taxon>
    </lineage>
</organism>
<keyword evidence="4" id="KW-1185">Reference proteome</keyword>
<protein>
    <submittedName>
        <fullName evidence="3">Acyltransferase family protein</fullName>
        <ecNumber evidence="3">2.3.-.-</ecNumber>
    </submittedName>
</protein>
<name>A0ABW0KSG3_9BACT</name>
<proteinExistence type="predicted"/>